<organism evidence="2 3">
    <name type="scientific">Solanum commersonii</name>
    <name type="common">Commerson's wild potato</name>
    <name type="synonym">Commerson's nightshade</name>
    <dbReference type="NCBI Taxonomy" id="4109"/>
    <lineage>
        <taxon>Eukaryota</taxon>
        <taxon>Viridiplantae</taxon>
        <taxon>Streptophyta</taxon>
        <taxon>Embryophyta</taxon>
        <taxon>Tracheophyta</taxon>
        <taxon>Spermatophyta</taxon>
        <taxon>Magnoliopsida</taxon>
        <taxon>eudicotyledons</taxon>
        <taxon>Gunneridae</taxon>
        <taxon>Pentapetalae</taxon>
        <taxon>asterids</taxon>
        <taxon>lamiids</taxon>
        <taxon>Solanales</taxon>
        <taxon>Solanaceae</taxon>
        <taxon>Solanoideae</taxon>
        <taxon>Solaneae</taxon>
        <taxon>Solanum</taxon>
    </lineage>
</organism>
<sequence>MSIYSQTPFVLRKPRVTHDRTINRRSVAGDMSTGHPRANVKVSESRARGDKQKWSLREWQHRKHRTPAQSPRYTSLGLEPSSYTCEG</sequence>
<feature type="region of interest" description="Disordered" evidence="1">
    <location>
        <begin position="25"/>
        <end position="87"/>
    </location>
</feature>
<keyword evidence="3" id="KW-1185">Reference proteome</keyword>
<evidence type="ECO:0000256" key="1">
    <source>
        <dbReference type="SAM" id="MobiDB-lite"/>
    </source>
</evidence>
<comment type="caution">
    <text evidence="2">The sequence shown here is derived from an EMBL/GenBank/DDBJ whole genome shotgun (WGS) entry which is preliminary data.</text>
</comment>
<gene>
    <name evidence="2" type="ORF">H5410_015669</name>
</gene>
<evidence type="ECO:0000313" key="3">
    <source>
        <dbReference type="Proteomes" id="UP000824120"/>
    </source>
</evidence>
<evidence type="ECO:0000313" key="2">
    <source>
        <dbReference type="EMBL" id="KAG5615845.1"/>
    </source>
</evidence>
<name>A0A9J5ZU55_SOLCO</name>
<reference evidence="2 3" key="1">
    <citation type="submission" date="2020-09" db="EMBL/GenBank/DDBJ databases">
        <title>De no assembly of potato wild relative species, Solanum commersonii.</title>
        <authorList>
            <person name="Cho K."/>
        </authorList>
    </citation>
    <scope>NUCLEOTIDE SEQUENCE [LARGE SCALE GENOMIC DNA]</scope>
    <source>
        <strain evidence="2">LZ3.2</strain>
        <tissue evidence="2">Leaf</tissue>
    </source>
</reference>
<proteinExistence type="predicted"/>
<protein>
    <submittedName>
        <fullName evidence="2">Uncharacterized protein</fullName>
    </submittedName>
</protein>
<accession>A0A9J5ZU55</accession>
<feature type="compositionally biased region" description="Basic and acidic residues" evidence="1">
    <location>
        <begin position="43"/>
        <end position="59"/>
    </location>
</feature>
<dbReference type="Proteomes" id="UP000824120">
    <property type="component" value="Chromosome 3"/>
</dbReference>
<dbReference type="EMBL" id="JACXVP010000003">
    <property type="protein sequence ID" value="KAG5615845.1"/>
    <property type="molecule type" value="Genomic_DNA"/>
</dbReference>
<dbReference type="AlphaFoldDB" id="A0A9J5ZU55"/>